<gene>
    <name evidence="2" type="ORF">mvi_01560</name>
</gene>
<evidence type="ECO:0000256" key="1">
    <source>
        <dbReference type="SAM" id="MobiDB-lite"/>
    </source>
</evidence>
<evidence type="ECO:0000313" key="3">
    <source>
        <dbReference type="Proteomes" id="UP000663508"/>
    </source>
</evidence>
<proteinExistence type="predicted"/>
<dbReference type="SUPFAM" id="SSF53850">
    <property type="entry name" value="Periplasmic binding protein-like II"/>
    <property type="match status" value="1"/>
</dbReference>
<dbReference type="Gene3D" id="3.40.190.290">
    <property type="match status" value="1"/>
</dbReference>
<accession>A0A8H9C3Y4</accession>
<dbReference type="EMBL" id="AP024145">
    <property type="protein sequence ID" value="BCM81695.1"/>
    <property type="molecule type" value="Genomic_DNA"/>
</dbReference>
<dbReference type="AlphaFoldDB" id="A0A8H9C3Y4"/>
<protein>
    <recommendedName>
        <fullName evidence="4">LysR substrate-binding domain-containing protein</fullName>
    </recommendedName>
</protein>
<evidence type="ECO:0000313" key="2">
    <source>
        <dbReference type="EMBL" id="BCM81695.1"/>
    </source>
</evidence>
<sequence>MGLADLPEDQVRAYVEAGRLVRVPADWWPPFRGYHRYYPSRRQRTSAYALLVEALRYGTWEPTVPLAANRDPAYRTSSASSARPRTCCQVSPEGVTRSKWPASETSTSLGAVATLPHSARA</sequence>
<organism evidence="2 3">
    <name type="scientific">Methylobacterium indicum</name>
    <dbReference type="NCBI Taxonomy" id="1775910"/>
    <lineage>
        <taxon>Bacteria</taxon>
        <taxon>Pseudomonadati</taxon>
        <taxon>Pseudomonadota</taxon>
        <taxon>Alphaproteobacteria</taxon>
        <taxon>Hyphomicrobiales</taxon>
        <taxon>Methylobacteriaceae</taxon>
        <taxon>Methylobacterium</taxon>
    </lineage>
</organism>
<dbReference type="KEGG" id="mind:mvi_01560"/>
<name>A0A8H9C3Y4_9HYPH</name>
<evidence type="ECO:0008006" key="4">
    <source>
        <dbReference type="Google" id="ProtNLM"/>
    </source>
</evidence>
<feature type="region of interest" description="Disordered" evidence="1">
    <location>
        <begin position="72"/>
        <end position="121"/>
    </location>
</feature>
<reference evidence="2" key="1">
    <citation type="submission" date="2020-11" db="EMBL/GenBank/DDBJ databases">
        <title>Complete genome sequence of a novel pathogenic Methylobacterium strain isolated from rice in Vietnam.</title>
        <authorList>
            <person name="Lai K."/>
            <person name="Okazaki S."/>
            <person name="Higashi K."/>
            <person name="Mori H."/>
            <person name="Toyoda A."/>
            <person name="Kurokawa K."/>
        </authorList>
    </citation>
    <scope>NUCLEOTIDE SEQUENCE</scope>
    <source>
        <strain evidence="2">VL1</strain>
    </source>
</reference>
<dbReference type="Proteomes" id="UP000663508">
    <property type="component" value="Chromosome"/>
</dbReference>
<feature type="compositionally biased region" description="Low complexity" evidence="1">
    <location>
        <begin position="74"/>
        <end position="86"/>
    </location>
</feature>